<protein>
    <submittedName>
        <fullName evidence="6">Auxin efflux carrier</fullName>
    </submittedName>
</protein>
<dbReference type="PANTHER" id="PTHR31794">
    <property type="entry name" value="AUXIN EFFLUX TRANSPORTER FAMILY PROTEIN (EUROFUNG)"/>
    <property type="match status" value="1"/>
</dbReference>
<feature type="transmembrane region" description="Helical" evidence="5">
    <location>
        <begin position="248"/>
        <end position="271"/>
    </location>
</feature>
<dbReference type="GO" id="GO:0005783">
    <property type="term" value="C:endoplasmic reticulum"/>
    <property type="evidence" value="ECO:0007669"/>
    <property type="project" value="TreeGrafter"/>
</dbReference>
<evidence type="ECO:0000256" key="4">
    <source>
        <dbReference type="ARBA" id="ARBA00023136"/>
    </source>
</evidence>
<evidence type="ECO:0000313" key="6">
    <source>
        <dbReference type="EMBL" id="RKP26904.1"/>
    </source>
</evidence>
<proteinExistence type="predicted"/>
<evidence type="ECO:0000313" key="7">
    <source>
        <dbReference type="Proteomes" id="UP000278143"/>
    </source>
</evidence>
<dbReference type="OrthoDB" id="191139at2759"/>
<feature type="transmembrane region" description="Helical" evidence="5">
    <location>
        <begin position="430"/>
        <end position="448"/>
    </location>
</feature>
<dbReference type="GO" id="GO:0016020">
    <property type="term" value="C:membrane"/>
    <property type="evidence" value="ECO:0007669"/>
    <property type="project" value="UniProtKB-SubCell"/>
</dbReference>
<feature type="transmembrane region" description="Helical" evidence="5">
    <location>
        <begin position="71"/>
        <end position="93"/>
    </location>
</feature>
<keyword evidence="3 5" id="KW-1133">Transmembrane helix</keyword>
<feature type="transmembrane region" description="Helical" evidence="5">
    <location>
        <begin position="355"/>
        <end position="380"/>
    </location>
</feature>
<dbReference type="PANTHER" id="PTHR31794:SF2">
    <property type="entry name" value="AUXIN EFFLUX TRANSPORTER FAMILY PROTEIN (EUROFUNG)"/>
    <property type="match status" value="1"/>
</dbReference>
<dbReference type="Proteomes" id="UP000278143">
    <property type="component" value="Unassembled WGS sequence"/>
</dbReference>
<keyword evidence="4 5" id="KW-0472">Membrane</keyword>
<gene>
    <name evidence="6" type="ORF">SYNPS1DRAFT_13499</name>
</gene>
<keyword evidence="7" id="KW-1185">Reference proteome</keyword>
<dbReference type="AlphaFoldDB" id="A0A4P9Z313"/>
<keyword evidence="2 5" id="KW-0812">Transmembrane</keyword>
<evidence type="ECO:0000256" key="3">
    <source>
        <dbReference type="ARBA" id="ARBA00022989"/>
    </source>
</evidence>
<dbReference type="InterPro" id="IPR004776">
    <property type="entry name" value="Mem_transp_PIN-like"/>
</dbReference>
<feature type="transmembrane region" description="Helical" evidence="5">
    <location>
        <begin position="6"/>
        <end position="29"/>
    </location>
</feature>
<evidence type="ECO:0000256" key="2">
    <source>
        <dbReference type="ARBA" id="ARBA00022692"/>
    </source>
</evidence>
<dbReference type="GO" id="GO:0055085">
    <property type="term" value="P:transmembrane transport"/>
    <property type="evidence" value="ECO:0007669"/>
    <property type="project" value="InterPro"/>
</dbReference>
<feature type="transmembrane region" description="Helical" evidence="5">
    <location>
        <begin position="105"/>
        <end position="123"/>
    </location>
</feature>
<sequence length="454" mass="49218">MSVILSLVLAAIQAIVQVAVICTFGHILARKGYLSQPLQKGLSILSVKFFTPCLLFANTAASVTWDNFIQLWPLPVYFILFSCSAWLLAKAAARPLGLTVAQTRFVTAVLMFSNTNSLPIGLIESLTMSGAVAWLRWHDDDKHSLVAARGIAYIVFYSILGNVVRWSYGAHLLEQDLDAPQDVVVASNSPSSAHTTLAPAKDAASGAGGHGPTIYSAQYLAKTGEGSLSRYPTLRRWWRRTRRACKPIVHYIKPVLTAPFLAALLGLVAALSPLRHLLIEPDGLLHATLFAAIRDCGEAAVPVILVCLGAQLTTLAMHRPAAIAPSQDGYTALEANLLPVSGTSSTITPYPSYRLVVPFVIVSRLVLLPAIALAIVWVTLPFAGGLREDPMFLFTVLLIGACPTTINLMTVCQANGQFERPMGRVLMWEYLLSGLSMVGWCIVFLWIAKRDDIV</sequence>
<name>A0A4P9Z313_9FUNG</name>
<feature type="transmembrane region" description="Helical" evidence="5">
    <location>
        <begin position="143"/>
        <end position="164"/>
    </location>
</feature>
<feature type="transmembrane region" description="Helical" evidence="5">
    <location>
        <begin position="392"/>
        <end position="410"/>
    </location>
</feature>
<dbReference type="EMBL" id="KZ989308">
    <property type="protein sequence ID" value="RKP26904.1"/>
    <property type="molecule type" value="Genomic_DNA"/>
</dbReference>
<dbReference type="Pfam" id="PF03547">
    <property type="entry name" value="Mem_trans"/>
    <property type="match status" value="1"/>
</dbReference>
<comment type="subcellular location">
    <subcellularLocation>
        <location evidence="1">Membrane</location>
        <topology evidence="1">Multi-pass membrane protein</topology>
    </subcellularLocation>
</comment>
<organism evidence="6 7">
    <name type="scientific">Syncephalis pseudoplumigaleata</name>
    <dbReference type="NCBI Taxonomy" id="1712513"/>
    <lineage>
        <taxon>Eukaryota</taxon>
        <taxon>Fungi</taxon>
        <taxon>Fungi incertae sedis</taxon>
        <taxon>Zoopagomycota</taxon>
        <taxon>Zoopagomycotina</taxon>
        <taxon>Zoopagomycetes</taxon>
        <taxon>Zoopagales</taxon>
        <taxon>Piptocephalidaceae</taxon>
        <taxon>Syncephalis</taxon>
    </lineage>
</organism>
<accession>A0A4P9Z313</accession>
<evidence type="ECO:0000256" key="1">
    <source>
        <dbReference type="ARBA" id="ARBA00004141"/>
    </source>
</evidence>
<evidence type="ECO:0000256" key="5">
    <source>
        <dbReference type="SAM" id="Phobius"/>
    </source>
</evidence>
<reference evidence="7" key="1">
    <citation type="journal article" date="2018" name="Nat. Microbiol.">
        <title>Leveraging single-cell genomics to expand the fungal tree of life.</title>
        <authorList>
            <person name="Ahrendt S.R."/>
            <person name="Quandt C.A."/>
            <person name="Ciobanu D."/>
            <person name="Clum A."/>
            <person name="Salamov A."/>
            <person name="Andreopoulos B."/>
            <person name="Cheng J.F."/>
            <person name="Woyke T."/>
            <person name="Pelin A."/>
            <person name="Henrissat B."/>
            <person name="Reynolds N.K."/>
            <person name="Benny G.L."/>
            <person name="Smith M.E."/>
            <person name="James T.Y."/>
            <person name="Grigoriev I.V."/>
        </authorList>
    </citation>
    <scope>NUCLEOTIDE SEQUENCE [LARGE SCALE GENOMIC DNA]</scope>
    <source>
        <strain evidence="7">Benny S71-1</strain>
    </source>
</reference>